<protein>
    <submittedName>
        <fullName evidence="3">Conserved hypothetical membrane protein</fullName>
    </submittedName>
</protein>
<dbReference type="KEGG" id="ccs:CCNA_03742"/>
<accession>A0A0H3CCC7</accession>
<dbReference type="PATRIC" id="fig|565050.3.peg.3647"/>
<evidence type="ECO:0000256" key="2">
    <source>
        <dbReference type="SAM" id="SignalP"/>
    </source>
</evidence>
<reference evidence="3 4" key="1">
    <citation type="journal article" date="2010" name="J. Bacteriol.">
        <title>The genetic basis of laboratory adaptation in Caulobacter crescentus.</title>
        <authorList>
            <person name="Marks M.E."/>
            <person name="Castro-Rojas C.M."/>
            <person name="Teiling C."/>
            <person name="Du L."/>
            <person name="Kapatral V."/>
            <person name="Walunas T.L."/>
            <person name="Crosson S."/>
        </authorList>
    </citation>
    <scope>NUCLEOTIDE SEQUENCE [LARGE SCALE GENOMIC DNA]</scope>
    <source>
        <strain evidence="4">NA1000 / CB15N</strain>
    </source>
</reference>
<keyword evidence="2" id="KW-0732">Signal</keyword>
<keyword evidence="4" id="KW-1185">Reference proteome</keyword>
<dbReference type="EMBL" id="CP001340">
    <property type="protein sequence ID" value="ACL97207.1"/>
    <property type="molecule type" value="Genomic_DNA"/>
</dbReference>
<dbReference type="RefSeq" id="WP_010921454.1">
    <property type="nucleotide sequence ID" value="NC_011916.1"/>
</dbReference>
<proteinExistence type="predicted"/>
<feature type="chain" id="PRO_5002605982" evidence="2">
    <location>
        <begin position="23"/>
        <end position="144"/>
    </location>
</feature>
<evidence type="ECO:0000313" key="3">
    <source>
        <dbReference type="EMBL" id="ACL97207.1"/>
    </source>
</evidence>
<sequence length="144" mass="14997">MRHALLIAAALMLAACGAPMGASENAPPPADAPITVGPDYSGDFDAIGTEPFWAVKVRADSFTLTRPDAPEVTAANPGVRADGEQGVWDGTAGEQRLVLRLTPGECTDGMSERRYGYAAEVWIDGETLRGCAAKTAALAAQPRP</sequence>
<evidence type="ECO:0000313" key="4">
    <source>
        <dbReference type="Proteomes" id="UP000001364"/>
    </source>
</evidence>
<organism evidence="3 4">
    <name type="scientific">Caulobacter vibrioides (strain NA1000 / CB15N)</name>
    <name type="common">Caulobacter crescentus</name>
    <dbReference type="NCBI Taxonomy" id="565050"/>
    <lineage>
        <taxon>Bacteria</taxon>
        <taxon>Pseudomonadati</taxon>
        <taxon>Pseudomonadota</taxon>
        <taxon>Alphaproteobacteria</taxon>
        <taxon>Caulobacterales</taxon>
        <taxon>Caulobacteraceae</taxon>
        <taxon>Caulobacter</taxon>
    </lineage>
</organism>
<dbReference type="RefSeq" id="YP_002519115.1">
    <property type="nucleotide sequence ID" value="NC_011916.1"/>
</dbReference>
<dbReference type="Proteomes" id="UP000001364">
    <property type="component" value="Chromosome"/>
</dbReference>
<evidence type="ECO:0000256" key="1">
    <source>
        <dbReference type="SAM" id="MobiDB-lite"/>
    </source>
</evidence>
<dbReference type="PROSITE" id="PS51257">
    <property type="entry name" value="PROKAR_LIPOPROTEIN"/>
    <property type="match status" value="1"/>
</dbReference>
<feature type="signal peptide" evidence="2">
    <location>
        <begin position="1"/>
        <end position="22"/>
    </location>
</feature>
<dbReference type="AlphaFoldDB" id="A0A0H3CCC7"/>
<dbReference type="OrthoDB" id="5489750at2"/>
<gene>
    <name evidence="3" type="ordered locus">CCNA_03742</name>
</gene>
<dbReference type="GeneID" id="7331939"/>
<dbReference type="HOGENOM" id="CLU_129881_0_0_5"/>
<name>A0A0H3CCC7_CAUVN</name>
<feature type="region of interest" description="Disordered" evidence="1">
    <location>
        <begin position="68"/>
        <end position="87"/>
    </location>
</feature>